<dbReference type="KEGG" id="ehx:EMIHUDRAFT_101970"/>
<dbReference type="HOGENOM" id="CLU_892628_0_0_1"/>
<feature type="chain" id="PRO_5044291361" evidence="1">
    <location>
        <begin position="21"/>
        <end position="312"/>
    </location>
</feature>
<dbReference type="PaxDb" id="2903-EOD19943"/>
<dbReference type="Proteomes" id="UP000013827">
    <property type="component" value="Unassembled WGS sequence"/>
</dbReference>
<organism evidence="2 3">
    <name type="scientific">Emiliania huxleyi (strain CCMP1516)</name>
    <dbReference type="NCBI Taxonomy" id="280463"/>
    <lineage>
        <taxon>Eukaryota</taxon>
        <taxon>Haptista</taxon>
        <taxon>Haptophyta</taxon>
        <taxon>Prymnesiophyceae</taxon>
        <taxon>Isochrysidales</taxon>
        <taxon>Noelaerhabdaceae</taxon>
        <taxon>Emiliania</taxon>
    </lineage>
</organism>
<reference evidence="2" key="2">
    <citation type="submission" date="2024-10" db="UniProtKB">
        <authorList>
            <consortium name="EnsemblProtists"/>
        </authorList>
    </citation>
    <scope>IDENTIFICATION</scope>
</reference>
<protein>
    <submittedName>
        <fullName evidence="2">Uncharacterized protein</fullName>
    </submittedName>
</protein>
<dbReference type="EnsemblProtists" id="EOD19943">
    <property type="protein sequence ID" value="EOD19943"/>
    <property type="gene ID" value="EMIHUDRAFT_101970"/>
</dbReference>
<sequence>MASLHPFLVLLSLARASSLAIEAGPLGRELFVARRAASAVGGLLAAGGAVSAGEALLAESLRGAAVAAGRWVTHIEAGAVSIAYLGRPPPSLEDGLGTAHTAPLVGVVWRGGSGGEGGIGGDTFYATANGGAWQVRGGGEPVEAALGGASPVANVVSCSHGADCAEVEMMARMLRETGTGMPLEIRRPPARGGETSADVDADTAASAAASASASADVLLDLLTARADVLVDPSLLGTCSEPARRALVGRRLGRSAEPAGDASVLPYFARSSRAAFPLRGECALPLRRAAKVVDADGWELGLGGVGEGGDMGV</sequence>
<name>A0A0D3J8V8_EMIH1</name>
<accession>A0A0D3J8V8</accession>
<reference evidence="3" key="1">
    <citation type="journal article" date="2013" name="Nature">
        <title>Pan genome of the phytoplankton Emiliania underpins its global distribution.</title>
        <authorList>
            <person name="Read B.A."/>
            <person name="Kegel J."/>
            <person name="Klute M.J."/>
            <person name="Kuo A."/>
            <person name="Lefebvre S.C."/>
            <person name="Maumus F."/>
            <person name="Mayer C."/>
            <person name="Miller J."/>
            <person name="Monier A."/>
            <person name="Salamov A."/>
            <person name="Young J."/>
            <person name="Aguilar M."/>
            <person name="Claverie J.M."/>
            <person name="Frickenhaus S."/>
            <person name="Gonzalez K."/>
            <person name="Herman E.K."/>
            <person name="Lin Y.C."/>
            <person name="Napier J."/>
            <person name="Ogata H."/>
            <person name="Sarno A.F."/>
            <person name="Shmutz J."/>
            <person name="Schroeder D."/>
            <person name="de Vargas C."/>
            <person name="Verret F."/>
            <person name="von Dassow P."/>
            <person name="Valentin K."/>
            <person name="Van de Peer Y."/>
            <person name="Wheeler G."/>
            <person name="Dacks J.B."/>
            <person name="Delwiche C.F."/>
            <person name="Dyhrman S.T."/>
            <person name="Glockner G."/>
            <person name="John U."/>
            <person name="Richards T."/>
            <person name="Worden A.Z."/>
            <person name="Zhang X."/>
            <person name="Grigoriev I.V."/>
            <person name="Allen A.E."/>
            <person name="Bidle K."/>
            <person name="Borodovsky M."/>
            <person name="Bowler C."/>
            <person name="Brownlee C."/>
            <person name="Cock J.M."/>
            <person name="Elias M."/>
            <person name="Gladyshev V.N."/>
            <person name="Groth M."/>
            <person name="Guda C."/>
            <person name="Hadaegh A."/>
            <person name="Iglesias-Rodriguez M.D."/>
            <person name="Jenkins J."/>
            <person name="Jones B.M."/>
            <person name="Lawson T."/>
            <person name="Leese F."/>
            <person name="Lindquist E."/>
            <person name="Lobanov A."/>
            <person name="Lomsadze A."/>
            <person name="Malik S.B."/>
            <person name="Marsh M.E."/>
            <person name="Mackinder L."/>
            <person name="Mock T."/>
            <person name="Mueller-Roeber B."/>
            <person name="Pagarete A."/>
            <person name="Parker M."/>
            <person name="Probert I."/>
            <person name="Quesneville H."/>
            <person name="Raines C."/>
            <person name="Rensing S.A."/>
            <person name="Riano-Pachon D.M."/>
            <person name="Richier S."/>
            <person name="Rokitta S."/>
            <person name="Shiraiwa Y."/>
            <person name="Soanes D.M."/>
            <person name="van der Giezen M."/>
            <person name="Wahlund T.M."/>
            <person name="Williams B."/>
            <person name="Wilson W."/>
            <person name="Wolfe G."/>
            <person name="Wurch L.L."/>
        </authorList>
    </citation>
    <scope>NUCLEOTIDE SEQUENCE</scope>
</reference>
<feature type="signal peptide" evidence="1">
    <location>
        <begin position="1"/>
        <end position="20"/>
    </location>
</feature>
<evidence type="ECO:0000313" key="3">
    <source>
        <dbReference type="Proteomes" id="UP000013827"/>
    </source>
</evidence>
<dbReference type="GeneID" id="17265636"/>
<proteinExistence type="predicted"/>
<keyword evidence="1" id="KW-0732">Signal</keyword>
<dbReference type="RefSeq" id="XP_005772372.1">
    <property type="nucleotide sequence ID" value="XM_005772315.1"/>
</dbReference>
<keyword evidence="3" id="KW-1185">Reference proteome</keyword>
<evidence type="ECO:0000313" key="2">
    <source>
        <dbReference type="EnsemblProtists" id="EOD19943"/>
    </source>
</evidence>
<evidence type="ECO:0000256" key="1">
    <source>
        <dbReference type="SAM" id="SignalP"/>
    </source>
</evidence>
<dbReference type="AlphaFoldDB" id="A0A0D3J8V8"/>